<feature type="transmembrane region" description="Helical" evidence="5">
    <location>
        <begin position="181"/>
        <end position="199"/>
    </location>
</feature>
<dbReference type="Gene3D" id="1.10.8.110">
    <property type="entry name" value="Photosystem I PsaF, reaction centre subunit III"/>
    <property type="match status" value="1"/>
</dbReference>
<evidence type="ECO:0000256" key="4">
    <source>
        <dbReference type="RuleBase" id="RU368107"/>
    </source>
</evidence>
<evidence type="ECO:0000256" key="2">
    <source>
        <dbReference type="ARBA" id="ARBA00022531"/>
    </source>
</evidence>
<dbReference type="InterPro" id="IPR036577">
    <property type="entry name" value="PSI_PsaF_sf"/>
</dbReference>
<accession>A0A0G4GX86</accession>
<dbReference type="AlphaFoldDB" id="A0A0G4GX86"/>
<dbReference type="GO" id="GO:0009538">
    <property type="term" value="C:photosystem I reaction center"/>
    <property type="evidence" value="ECO:0007669"/>
    <property type="project" value="UniProtKB-UniRule"/>
</dbReference>
<comment type="similarity">
    <text evidence="1 4">Belongs to the PsaF family.</text>
</comment>
<keyword evidence="3 4" id="KW-0603">Photosystem I</keyword>
<name>A0A0G4GX86_9ALVE</name>
<evidence type="ECO:0000313" key="6">
    <source>
        <dbReference type="EMBL" id="CEM35650.1"/>
    </source>
</evidence>
<keyword evidence="5" id="KW-1133">Transmembrane helix</keyword>
<dbReference type="Pfam" id="PF02507">
    <property type="entry name" value="PSI_PsaF"/>
    <property type="match status" value="1"/>
</dbReference>
<comment type="function">
    <text evidence="4">Participates in efficiency of electron transfer from plastocyanin to P700 (or cytochrome c553 in algae and cyanobacteria). This plastocyanin-docking protein contributes to the specific association of plastocyanin to PSI.</text>
</comment>
<dbReference type="InterPro" id="IPR003666">
    <property type="entry name" value="PSI_PsaF"/>
</dbReference>
<dbReference type="PANTHER" id="PTHR34939:SF1">
    <property type="entry name" value="PHOTOSYSTEM I REACTION CENTER SUBUNIT III, CHLOROPLASTIC"/>
    <property type="match status" value="1"/>
</dbReference>
<gene>
    <name evidence="6" type="ORF">Cvel_23764</name>
</gene>
<keyword evidence="5" id="KW-0472">Membrane</keyword>
<evidence type="ECO:0000256" key="5">
    <source>
        <dbReference type="SAM" id="Phobius"/>
    </source>
</evidence>
<evidence type="ECO:0000256" key="1">
    <source>
        <dbReference type="ARBA" id="ARBA00008386"/>
    </source>
</evidence>
<reference evidence="6" key="1">
    <citation type="submission" date="2014-11" db="EMBL/GenBank/DDBJ databases">
        <authorList>
            <person name="Otto D Thomas"/>
            <person name="Naeem Raeece"/>
        </authorList>
    </citation>
    <scope>NUCLEOTIDE SEQUENCE</scope>
</reference>
<protein>
    <recommendedName>
        <fullName evidence="4">Photosystem I reaction center subunit III</fullName>
    </recommendedName>
    <alternativeName>
        <fullName evidence="4">PSI-F</fullName>
    </alternativeName>
</protein>
<keyword evidence="2 4" id="KW-0602">Photosynthesis</keyword>
<dbReference type="PANTHER" id="PTHR34939">
    <property type="entry name" value="PHOTOSYSTEM I REACTION CENTER SUBUNIT III, CHLOROPLASTIC"/>
    <property type="match status" value="1"/>
</dbReference>
<evidence type="ECO:0000256" key="3">
    <source>
        <dbReference type="ARBA" id="ARBA00022836"/>
    </source>
</evidence>
<proteinExistence type="inferred from homology"/>
<keyword evidence="5" id="KW-0812">Transmembrane</keyword>
<feature type="transmembrane region" description="Helical" evidence="5">
    <location>
        <begin position="270"/>
        <end position="296"/>
    </location>
</feature>
<dbReference type="GO" id="GO:0015979">
    <property type="term" value="P:photosynthesis"/>
    <property type="evidence" value="ECO:0007669"/>
    <property type="project" value="UniProtKB-UniRule"/>
</dbReference>
<organism evidence="6">
    <name type="scientific">Chromera velia CCMP2878</name>
    <dbReference type="NCBI Taxonomy" id="1169474"/>
    <lineage>
        <taxon>Eukaryota</taxon>
        <taxon>Sar</taxon>
        <taxon>Alveolata</taxon>
        <taxon>Colpodellida</taxon>
        <taxon>Chromeraceae</taxon>
        <taxon>Chromera</taxon>
    </lineage>
</organism>
<dbReference type="SMR" id="A0A0G4GX86"/>
<sequence>MRVSLCMAIGAASVASEASAFVAPPSRMGRGLLSSQLRAERPSKTEASEARSKEFDESIFDQAMLEDDDSAFDPMMDFARLATPAAIAMAAATVAPQVAHAADATLVPCAESKRFQTIMKAEIKANEKRVKENPKGSFFRDQFIAELKRSKIRKWRFEHSSLMCSKEDGKPRVDVTNPNQIFGGFFAFVYVLGAIGWSAKTYNRGIKAAYGPDGGWKEVILDWPFVLQVFYHSLGWPGRTWKELLDPEKEKDHLLVPTGKFDGLPTAIQAIGIGGVGLTIWLIITSFMMIGALYFFPDVLALDLLKYPVVNLSVPGVDIPGLNDIP</sequence>
<dbReference type="VEuPathDB" id="CryptoDB:Cvel_23764"/>
<dbReference type="EMBL" id="CDMZ01001648">
    <property type="protein sequence ID" value="CEM35650.1"/>
    <property type="molecule type" value="Genomic_DNA"/>
</dbReference>
<dbReference type="SUPFAM" id="SSF81536">
    <property type="entry name" value="Subunit III of photosystem I reaction centre, PsaF"/>
    <property type="match status" value="1"/>
</dbReference>